<dbReference type="InterPro" id="IPR008979">
    <property type="entry name" value="Galactose-bd-like_sf"/>
</dbReference>
<dbReference type="AlphaFoldDB" id="A0A4R6SR45"/>
<dbReference type="EMBL" id="SNYC01000007">
    <property type="protein sequence ID" value="TDQ06892.1"/>
    <property type="molecule type" value="Genomic_DNA"/>
</dbReference>
<evidence type="ECO:0000313" key="3">
    <source>
        <dbReference type="Proteomes" id="UP000295620"/>
    </source>
</evidence>
<dbReference type="Gene3D" id="2.60.120.260">
    <property type="entry name" value="Galactose-binding domain-like"/>
    <property type="match status" value="1"/>
</dbReference>
<dbReference type="InterPro" id="IPR000421">
    <property type="entry name" value="FA58C"/>
</dbReference>
<feature type="domain" description="F5/8 type C" evidence="1">
    <location>
        <begin position="339"/>
        <end position="456"/>
    </location>
</feature>
<dbReference type="OrthoDB" id="5134860at2"/>
<organism evidence="2 3">
    <name type="scientific">Pedobacter metabolipauper</name>
    <dbReference type="NCBI Taxonomy" id="425513"/>
    <lineage>
        <taxon>Bacteria</taxon>
        <taxon>Pseudomonadati</taxon>
        <taxon>Bacteroidota</taxon>
        <taxon>Sphingobacteriia</taxon>
        <taxon>Sphingobacteriales</taxon>
        <taxon>Sphingobacteriaceae</taxon>
        <taxon>Pedobacter</taxon>
    </lineage>
</organism>
<dbReference type="SUPFAM" id="SSF49785">
    <property type="entry name" value="Galactose-binding domain-like"/>
    <property type="match status" value="1"/>
</dbReference>
<reference evidence="2 3" key="1">
    <citation type="submission" date="2019-03" db="EMBL/GenBank/DDBJ databases">
        <title>Genomic Encyclopedia of Archaeal and Bacterial Type Strains, Phase II (KMG-II): from individual species to whole genera.</title>
        <authorList>
            <person name="Goeker M."/>
        </authorList>
    </citation>
    <scope>NUCLEOTIDE SEQUENCE [LARGE SCALE GENOMIC DNA]</scope>
    <source>
        <strain evidence="2 3">DSM 19035</strain>
    </source>
</reference>
<evidence type="ECO:0000313" key="2">
    <source>
        <dbReference type="EMBL" id="TDQ06892.1"/>
    </source>
</evidence>
<name>A0A4R6SR45_9SPHI</name>
<keyword evidence="3" id="KW-1185">Reference proteome</keyword>
<dbReference type="PROSITE" id="PS51257">
    <property type="entry name" value="PROKAR_LIPOPROTEIN"/>
    <property type="match status" value="1"/>
</dbReference>
<dbReference type="Pfam" id="PF00754">
    <property type="entry name" value="F5_F8_type_C"/>
    <property type="match status" value="1"/>
</dbReference>
<dbReference type="Proteomes" id="UP000295620">
    <property type="component" value="Unassembled WGS sequence"/>
</dbReference>
<accession>A0A4R6SR45</accession>
<comment type="caution">
    <text evidence="2">The sequence shown here is derived from an EMBL/GenBank/DDBJ whole genome shotgun (WGS) entry which is preliminary data.</text>
</comment>
<proteinExistence type="predicted"/>
<dbReference type="RefSeq" id="WP_133577721.1">
    <property type="nucleotide sequence ID" value="NZ_SNYC01000007.1"/>
</dbReference>
<gene>
    <name evidence="2" type="ORF">ATK78_3904</name>
</gene>
<evidence type="ECO:0000259" key="1">
    <source>
        <dbReference type="Pfam" id="PF00754"/>
    </source>
</evidence>
<sequence length="468" mass="52425">MNQKPLLIATALLLALGIACKKSEVKTQDELYGKPDAKSDVQVLADPPLTWQEHWFEHNQLLQRKYFDTSVVVYHDNDVAATVTWPNTFLAQVWNYTKLKYGSFGTDSRLYAIFHTAKYSGGHPSTYFDGGHDYRNVIDCGSSSTTAWTSGTGNDLDLSTHEVGHIVEGASKNVKGSPAFGIWHDSKWMELYNYDVYVGLGRTADAQRWYNLVINGSDSYPRANTHWFKDWFYPIYTQQGNQASLNNFFTLLSVHFPKQTVNNGIANISTYTRGMNMGEFVHFWSGATGIDLKPLALTAFGTLDEQGNNWTTQLTTARSTFSGVTYTKDITSTAALTVSNENTNGSGAAEGSSKLTDSYYNTKFFLGAYPTSFYAMLNFPTAQVIKGYTITSGNDAIDRDPKNFKIMASNDGTNFTQLDIRSNEAFASRNQTKKYSFTNTTAYKYYRLYITANNGSVDLQLSEWRVLQ</sequence>
<protein>
    <submittedName>
        <fullName evidence="2">F5/8 type C domain-containing protein</fullName>
    </submittedName>
</protein>